<name>A0A2H0XVV8_UNCSA</name>
<sequence>MAREMMFYFDKTEDILDISVDKPKKAISTEVMDDFFVRRDVKSKKIVGFTILNFEKWFRSKRDERSIPLSAEFRLVS</sequence>
<evidence type="ECO:0000313" key="1">
    <source>
        <dbReference type="EMBL" id="PIS29053.1"/>
    </source>
</evidence>
<dbReference type="EMBL" id="PEYM01000104">
    <property type="protein sequence ID" value="PIS29053.1"/>
    <property type="molecule type" value="Genomic_DNA"/>
</dbReference>
<dbReference type="Proteomes" id="UP000231343">
    <property type="component" value="Unassembled WGS sequence"/>
</dbReference>
<organism evidence="1 2">
    <name type="scientific">Candidatus Saganbacteria bacterium CG08_land_8_20_14_0_20_45_16</name>
    <dbReference type="NCBI Taxonomy" id="2014293"/>
    <lineage>
        <taxon>Bacteria</taxon>
        <taxon>Bacillati</taxon>
        <taxon>Saganbacteria</taxon>
    </lineage>
</organism>
<evidence type="ECO:0000313" key="2">
    <source>
        <dbReference type="Proteomes" id="UP000231343"/>
    </source>
</evidence>
<evidence type="ECO:0008006" key="3">
    <source>
        <dbReference type="Google" id="ProtNLM"/>
    </source>
</evidence>
<proteinExistence type="predicted"/>
<accession>A0A2H0XVV8</accession>
<reference evidence="1 2" key="1">
    <citation type="submission" date="2017-09" db="EMBL/GenBank/DDBJ databases">
        <title>Depth-based differentiation of microbial function through sediment-hosted aquifers and enrichment of novel symbionts in the deep terrestrial subsurface.</title>
        <authorList>
            <person name="Probst A.J."/>
            <person name="Ladd B."/>
            <person name="Jarett J.K."/>
            <person name="Geller-Mcgrath D.E."/>
            <person name="Sieber C.M."/>
            <person name="Emerson J.B."/>
            <person name="Anantharaman K."/>
            <person name="Thomas B.C."/>
            <person name="Malmstrom R."/>
            <person name="Stieglmeier M."/>
            <person name="Klingl A."/>
            <person name="Woyke T."/>
            <person name="Ryan C.M."/>
            <person name="Banfield J.F."/>
        </authorList>
    </citation>
    <scope>NUCLEOTIDE SEQUENCE [LARGE SCALE GENOMIC DNA]</scope>
    <source>
        <strain evidence="1">CG08_land_8_20_14_0_20_45_16</strain>
    </source>
</reference>
<dbReference type="AlphaFoldDB" id="A0A2H0XVV8"/>
<gene>
    <name evidence="1" type="ORF">COT42_06380</name>
</gene>
<comment type="caution">
    <text evidence="1">The sequence shown here is derived from an EMBL/GenBank/DDBJ whole genome shotgun (WGS) entry which is preliminary data.</text>
</comment>
<protein>
    <recommendedName>
        <fullName evidence="3">DUF2283 domain-containing protein</fullName>
    </recommendedName>
</protein>